<reference evidence="2 3" key="1">
    <citation type="submission" date="2023-12" db="EMBL/GenBank/DDBJ databases">
        <title>Evaluation and characterization of a potential secondary metabolite violacein from indigenous Chromobacterium amazonense SAM215.</title>
        <authorList>
            <person name="Tarafdar M.R."/>
            <person name="Abedin S.M."/>
            <person name="Atiqua A."/>
            <person name="Saha A."/>
            <person name="Khan S.N."/>
        </authorList>
    </citation>
    <scope>NUCLEOTIDE SEQUENCE [LARGE SCALE GENOMIC DNA]</scope>
    <source>
        <strain evidence="2 3">SAM215</strain>
    </source>
</reference>
<proteinExistence type="predicted"/>
<name>A0ABU8V4Q6_9NEIS</name>
<gene>
    <name evidence="2" type="ORF">QCL97_012515</name>
</gene>
<keyword evidence="1" id="KW-0472">Membrane</keyword>
<keyword evidence="1" id="KW-0812">Transmembrane</keyword>
<evidence type="ECO:0000313" key="3">
    <source>
        <dbReference type="Proteomes" id="UP001224516"/>
    </source>
</evidence>
<keyword evidence="3" id="KW-1185">Reference proteome</keyword>
<feature type="transmembrane region" description="Helical" evidence="1">
    <location>
        <begin position="12"/>
        <end position="30"/>
    </location>
</feature>
<sequence length="85" mass="9435">MSGHRRLAMVGAGIRILMAARLGGGAAFLLRGMDRHDFNASDLKKIQMNDGLILNMNRMIRANTDMDFFIGIFRCFRAMTNISGA</sequence>
<dbReference type="RefSeq" id="WP_307911494.1">
    <property type="nucleotide sequence ID" value="NZ_JAVFJF020000024.1"/>
</dbReference>
<comment type="caution">
    <text evidence="2">The sequence shown here is derived from an EMBL/GenBank/DDBJ whole genome shotgun (WGS) entry which is preliminary data.</text>
</comment>
<dbReference type="EMBL" id="JAVFJF020000024">
    <property type="protein sequence ID" value="MEJ8675551.1"/>
    <property type="molecule type" value="Genomic_DNA"/>
</dbReference>
<accession>A0ABU8V4Q6</accession>
<organism evidence="2 3">
    <name type="scientific">Chromobacterium amazonense</name>
    <dbReference type="NCBI Taxonomy" id="1382803"/>
    <lineage>
        <taxon>Bacteria</taxon>
        <taxon>Pseudomonadati</taxon>
        <taxon>Pseudomonadota</taxon>
        <taxon>Betaproteobacteria</taxon>
        <taxon>Neisseriales</taxon>
        <taxon>Chromobacteriaceae</taxon>
        <taxon>Chromobacterium</taxon>
    </lineage>
</organism>
<protein>
    <submittedName>
        <fullName evidence="2">Uncharacterized protein</fullName>
    </submittedName>
</protein>
<keyword evidence="1" id="KW-1133">Transmembrane helix</keyword>
<evidence type="ECO:0000256" key="1">
    <source>
        <dbReference type="SAM" id="Phobius"/>
    </source>
</evidence>
<evidence type="ECO:0000313" key="2">
    <source>
        <dbReference type="EMBL" id="MEJ8675551.1"/>
    </source>
</evidence>
<dbReference type="Proteomes" id="UP001224516">
    <property type="component" value="Unassembled WGS sequence"/>
</dbReference>